<dbReference type="EMBL" id="JARKIE010000147">
    <property type="protein sequence ID" value="KAJ7675565.1"/>
    <property type="molecule type" value="Genomic_DNA"/>
</dbReference>
<comment type="caution">
    <text evidence="1">The sequence shown here is derived from an EMBL/GenBank/DDBJ whole genome shotgun (WGS) entry which is preliminary data.</text>
</comment>
<evidence type="ECO:0000313" key="2">
    <source>
        <dbReference type="Proteomes" id="UP001221757"/>
    </source>
</evidence>
<evidence type="ECO:0000313" key="1">
    <source>
        <dbReference type="EMBL" id="KAJ7675565.1"/>
    </source>
</evidence>
<dbReference type="AlphaFoldDB" id="A0AAD7D2R7"/>
<dbReference type="Proteomes" id="UP001221757">
    <property type="component" value="Unassembled WGS sequence"/>
</dbReference>
<gene>
    <name evidence="1" type="ORF">B0H17DRAFT_1207600</name>
</gene>
<organism evidence="1 2">
    <name type="scientific">Mycena rosella</name>
    <name type="common">Pink bonnet</name>
    <name type="synonym">Agaricus rosellus</name>
    <dbReference type="NCBI Taxonomy" id="1033263"/>
    <lineage>
        <taxon>Eukaryota</taxon>
        <taxon>Fungi</taxon>
        <taxon>Dikarya</taxon>
        <taxon>Basidiomycota</taxon>
        <taxon>Agaricomycotina</taxon>
        <taxon>Agaricomycetes</taxon>
        <taxon>Agaricomycetidae</taxon>
        <taxon>Agaricales</taxon>
        <taxon>Marasmiineae</taxon>
        <taxon>Mycenaceae</taxon>
        <taxon>Mycena</taxon>
    </lineage>
</organism>
<accession>A0AAD7D2R7</accession>
<protein>
    <submittedName>
        <fullName evidence="1">Uncharacterized protein</fullName>
    </submittedName>
</protein>
<sequence>MTDMCETEQWAVFLTATADAKTLNRALLRIQGWEVSEYLCDSKWTVLTSTQLPPMTPPPTATAFGENHRNEFTGRSLAEVNTFMRAVSDKLEELEIFLELWLIIDDIGLATDTCVVCKQCFDGGDEDDASTWSYTDNFEALRIPIDQAWPVFSGLVLGREFIDYQANDLSVQSDGTVQFDTSYSKELTDPDVLDRRQKGWQMWKDQGHVD</sequence>
<reference evidence="1" key="1">
    <citation type="submission" date="2023-03" db="EMBL/GenBank/DDBJ databases">
        <title>Massive genome expansion in bonnet fungi (Mycena s.s.) driven by repeated elements and novel gene families across ecological guilds.</title>
        <authorList>
            <consortium name="Lawrence Berkeley National Laboratory"/>
            <person name="Harder C.B."/>
            <person name="Miyauchi S."/>
            <person name="Viragh M."/>
            <person name="Kuo A."/>
            <person name="Thoen E."/>
            <person name="Andreopoulos B."/>
            <person name="Lu D."/>
            <person name="Skrede I."/>
            <person name="Drula E."/>
            <person name="Henrissat B."/>
            <person name="Morin E."/>
            <person name="Kohler A."/>
            <person name="Barry K."/>
            <person name="LaButti K."/>
            <person name="Morin E."/>
            <person name="Salamov A."/>
            <person name="Lipzen A."/>
            <person name="Mereny Z."/>
            <person name="Hegedus B."/>
            <person name="Baldrian P."/>
            <person name="Stursova M."/>
            <person name="Weitz H."/>
            <person name="Taylor A."/>
            <person name="Grigoriev I.V."/>
            <person name="Nagy L.G."/>
            <person name="Martin F."/>
            <person name="Kauserud H."/>
        </authorList>
    </citation>
    <scope>NUCLEOTIDE SEQUENCE</scope>
    <source>
        <strain evidence="1">CBHHK067</strain>
    </source>
</reference>
<name>A0AAD7D2R7_MYCRO</name>
<keyword evidence="2" id="KW-1185">Reference proteome</keyword>
<proteinExistence type="predicted"/>